<evidence type="ECO:0000259" key="6">
    <source>
        <dbReference type="PROSITE" id="PS51011"/>
    </source>
</evidence>
<dbReference type="EMBL" id="JAIZAY010000018">
    <property type="protein sequence ID" value="KAJ8024818.1"/>
    <property type="molecule type" value="Genomic_DNA"/>
</dbReference>
<dbReference type="AlphaFoldDB" id="A0A9Q0YLU1"/>
<dbReference type="Pfam" id="PF07496">
    <property type="entry name" value="zf-CW"/>
    <property type="match status" value="1"/>
</dbReference>
<evidence type="ECO:0000256" key="1">
    <source>
        <dbReference type="ARBA" id="ARBA00022723"/>
    </source>
</evidence>
<dbReference type="GO" id="GO:0003677">
    <property type="term" value="F:DNA binding"/>
    <property type="evidence" value="ECO:0007669"/>
    <property type="project" value="InterPro"/>
</dbReference>
<dbReference type="PANTHER" id="PTHR15999">
    <property type="entry name" value="ZINC FINGER CW-TYPE PWWP DOMAIN PROTEIN 1"/>
    <property type="match status" value="1"/>
</dbReference>
<dbReference type="Proteomes" id="UP001152320">
    <property type="component" value="Chromosome 18"/>
</dbReference>
<dbReference type="PANTHER" id="PTHR15999:SF6">
    <property type="entry name" value="ZINC FINGER CW-TYPE PWWP DOMAIN PROTEIN 2"/>
    <property type="match status" value="1"/>
</dbReference>
<sequence length="755" mass="85455">MSTCSSRRSCRRSRRNSQLNHDCGSCQEATPTPKISGLDFKKLRSGRTIETPPSSQEQAEDKTDDIHDVLQGLTFIQCESESCLKWRKITQEEADSYQDKQWFCHLNKNDPDHCRCDQPEEDQQVQLAESSGYRYTFSTLPCGTLVWAKMTGHVAWPSIISQDPDSKECFWKDGVTEFYHVEFLGKRHYHCWISPLFLDPYGDGRKPEFPNTSDKKGIKRKHHGKKKALTLSRTDKVVKSKSYQKSFESAVEEAESLRGLTNEERHLKCVYIPKELKLKKCDKKVEKVEAVKKIEVALRPQRKRRNQPALPEVTPKNVGNVSNIRPHKQRKQAAIVKKTSPKPINKSKCKKTLFSSDKDKKYISQVLLKEEKLFNGAWAHFMKSRGLVFDRKLSFNGSSLSAFRLFMSVQERGGYKEISSSPSDWAAIVREITGKSQAGKCKSTLLKKLFRRNLLPYEKHLLSDSKNIKNDNKTVPLNAEPAQTKLKAEISVPTSGQYVHPPPEIKTAMTATPFVTGGYTCGPSSYPSHYSSSGTCQPMNSIILPSSTSAATLTPSNMNYYGVSGGMLPPVTAPPNTYIRTLPMERNGDTDMFRKLDSQKGGKLFGKPLAAPQSLKGIPQSHRNGWYLDPVDFQKDILEIDNIIQDLDKTQYFDSSTQGKYETQRDSGRPVLEFYSMQYDDLDTVLKEQRKKSNSIDDVQRVPEGLAPPPSYIIPEKIPPPYLSTANQRSASQVDDLVQEVSRLDAVLQMEFSHL</sequence>
<keyword evidence="3" id="KW-0862">Zinc</keyword>
<dbReference type="SUPFAM" id="SSF63748">
    <property type="entry name" value="Tudor/PWWP/MBT"/>
    <property type="match status" value="1"/>
</dbReference>
<dbReference type="SUPFAM" id="SSF46774">
    <property type="entry name" value="ARID-like"/>
    <property type="match status" value="1"/>
</dbReference>
<dbReference type="InterPro" id="IPR036431">
    <property type="entry name" value="ARID_dom_sf"/>
</dbReference>
<dbReference type="Pfam" id="PF01388">
    <property type="entry name" value="ARID"/>
    <property type="match status" value="1"/>
</dbReference>
<gene>
    <name evidence="8" type="ORF">HOLleu_34839</name>
</gene>
<keyword evidence="2" id="KW-0863">Zinc-finger</keyword>
<dbReference type="Pfam" id="PF00855">
    <property type="entry name" value="PWWP"/>
    <property type="match status" value="1"/>
</dbReference>
<evidence type="ECO:0000259" key="7">
    <source>
        <dbReference type="PROSITE" id="PS51050"/>
    </source>
</evidence>
<dbReference type="SMART" id="SM00501">
    <property type="entry name" value="BRIGHT"/>
    <property type="match status" value="1"/>
</dbReference>
<keyword evidence="1" id="KW-0479">Metal-binding</keyword>
<evidence type="ECO:0000256" key="4">
    <source>
        <dbReference type="SAM" id="MobiDB-lite"/>
    </source>
</evidence>
<reference evidence="8" key="1">
    <citation type="submission" date="2021-10" db="EMBL/GenBank/DDBJ databases">
        <title>Tropical sea cucumber genome reveals ecological adaptation and Cuvierian tubules defense mechanism.</title>
        <authorList>
            <person name="Chen T."/>
        </authorList>
    </citation>
    <scope>NUCLEOTIDE SEQUENCE</scope>
    <source>
        <strain evidence="8">Nanhai2018</strain>
        <tissue evidence="8">Muscle</tissue>
    </source>
</reference>
<dbReference type="InterPro" id="IPR011124">
    <property type="entry name" value="Znf_CW"/>
</dbReference>
<dbReference type="PROSITE" id="PS50812">
    <property type="entry name" value="PWWP"/>
    <property type="match status" value="1"/>
</dbReference>
<dbReference type="Gene3D" id="1.10.150.60">
    <property type="entry name" value="ARID DNA-binding domain"/>
    <property type="match status" value="1"/>
</dbReference>
<feature type="compositionally biased region" description="Basic residues" evidence="4">
    <location>
        <begin position="217"/>
        <end position="227"/>
    </location>
</feature>
<dbReference type="SMART" id="SM01014">
    <property type="entry name" value="ARID"/>
    <property type="match status" value="1"/>
</dbReference>
<keyword evidence="9" id="KW-1185">Reference proteome</keyword>
<accession>A0A9Q0YLU1</accession>
<dbReference type="CDD" id="cd20146">
    <property type="entry name" value="PWWP_ZCWPW2"/>
    <property type="match status" value="1"/>
</dbReference>
<comment type="caution">
    <text evidence="8">The sequence shown here is derived from an EMBL/GenBank/DDBJ whole genome shotgun (WGS) entry which is preliminary data.</text>
</comment>
<dbReference type="PROSITE" id="PS51011">
    <property type="entry name" value="ARID"/>
    <property type="match status" value="1"/>
</dbReference>
<dbReference type="Gene3D" id="3.30.40.100">
    <property type="match status" value="1"/>
</dbReference>
<dbReference type="GO" id="GO:0005634">
    <property type="term" value="C:nucleus"/>
    <property type="evidence" value="ECO:0007669"/>
    <property type="project" value="TreeGrafter"/>
</dbReference>
<feature type="region of interest" description="Disordered" evidence="4">
    <location>
        <begin position="208"/>
        <end position="227"/>
    </location>
</feature>
<dbReference type="CDD" id="cd16100">
    <property type="entry name" value="ARID"/>
    <property type="match status" value="1"/>
</dbReference>
<dbReference type="InterPro" id="IPR001606">
    <property type="entry name" value="ARID_dom"/>
</dbReference>
<feature type="region of interest" description="Disordered" evidence="4">
    <location>
        <begin position="691"/>
        <end position="713"/>
    </location>
</feature>
<dbReference type="OrthoDB" id="757982at2759"/>
<feature type="region of interest" description="Disordered" evidence="4">
    <location>
        <begin position="1"/>
        <end position="62"/>
    </location>
</feature>
<protein>
    <submittedName>
        <fullName evidence="8">Zinc finger CW-type PWWP domain protein 2</fullName>
    </submittedName>
</protein>
<proteinExistence type="predicted"/>
<evidence type="ECO:0000259" key="5">
    <source>
        <dbReference type="PROSITE" id="PS50812"/>
    </source>
</evidence>
<dbReference type="GO" id="GO:0008270">
    <property type="term" value="F:zinc ion binding"/>
    <property type="evidence" value="ECO:0007669"/>
    <property type="project" value="UniProtKB-KW"/>
</dbReference>
<dbReference type="Gene3D" id="2.30.30.140">
    <property type="match status" value="1"/>
</dbReference>
<dbReference type="SMART" id="SM00293">
    <property type="entry name" value="PWWP"/>
    <property type="match status" value="1"/>
</dbReference>
<evidence type="ECO:0000313" key="9">
    <source>
        <dbReference type="Proteomes" id="UP001152320"/>
    </source>
</evidence>
<dbReference type="InterPro" id="IPR042778">
    <property type="entry name" value="ZCWPW1/ZCWPW2"/>
</dbReference>
<feature type="domain" description="PWWP" evidence="5">
    <location>
        <begin position="142"/>
        <end position="204"/>
    </location>
</feature>
<evidence type="ECO:0000256" key="2">
    <source>
        <dbReference type="ARBA" id="ARBA00022771"/>
    </source>
</evidence>
<name>A0A9Q0YLU1_HOLLE</name>
<organism evidence="8 9">
    <name type="scientific">Holothuria leucospilota</name>
    <name type="common">Black long sea cucumber</name>
    <name type="synonym">Mertensiothuria leucospilota</name>
    <dbReference type="NCBI Taxonomy" id="206669"/>
    <lineage>
        <taxon>Eukaryota</taxon>
        <taxon>Metazoa</taxon>
        <taxon>Echinodermata</taxon>
        <taxon>Eleutherozoa</taxon>
        <taxon>Echinozoa</taxon>
        <taxon>Holothuroidea</taxon>
        <taxon>Aspidochirotacea</taxon>
        <taxon>Aspidochirotida</taxon>
        <taxon>Holothuriidae</taxon>
        <taxon>Holothuria</taxon>
    </lineage>
</organism>
<feature type="domain" description="CW-type" evidence="7">
    <location>
        <begin position="69"/>
        <end position="124"/>
    </location>
</feature>
<feature type="domain" description="ARID" evidence="6">
    <location>
        <begin position="368"/>
        <end position="462"/>
    </location>
</feature>
<dbReference type="InterPro" id="IPR000313">
    <property type="entry name" value="PWWP_dom"/>
</dbReference>
<dbReference type="PROSITE" id="PS51050">
    <property type="entry name" value="ZF_CW"/>
    <property type="match status" value="1"/>
</dbReference>
<feature type="region of interest" description="Disordered" evidence="4">
    <location>
        <begin position="302"/>
        <end position="330"/>
    </location>
</feature>
<evidence type="ECO:0000313" key="8">
    <source>
        <dbReference type="EMBL" id="KAJ8024818.1"/>
    </source>
</evidence>
<evidence type="ECO:0000256" key="3">
    <source>
        <dbReference type="ARBA" id="ARBA00022833"/>
    </source>
</evidence>